<feature type="compositionally biased region" description="Basic and acidic residues" evidence="1">
    <location>
        <begin position="281"/>
        <end position="298"/>
    </location>
</feature>
<feature type="region of interest" description="Disordered" evidence="1">
    <location>
        <begin position="1"/>
        <end position="22"/>
    </location>
</feature>
<accession>A0A194XFT1</accession>
<sequence>MTTGRNSKSGKGAYHKSHSAHGPQTHTELFWSCCNCELSALPNPSWHDQCPKCAKVRCDSCLVEWIKVRTDLSDKYSGTGARDSTFPSSGILSPSYKLSTESGTGIDTLSVVNTEGKLFKLSLTSTSTSLCIDQPLVDKGNPLSTSTGTIGSGFAQNLISASTLSPASSKSLDVFTDNNNTPNTITDNSERSYSSDDDTEVDSDELWKSRFIRTLDHCVLAACSHDLKLAALLIRKIHTIVGNWSRNGIWSHTPGASGGEGSGASGSMIGSGFSSGGPFNHHSEKRPLDGENVSDRPTKQSKISSGTEELEMNTSPKSPTFACHFYKKDPRKFNFRTNSKYKNCPHPSIPPNALRRITDHFKNHLLSQCDRCYAIFRDARALVEHRQPCEKQSSTLKEGIDDGQWDRIKEIVKKSTRKGRQEFEKWYDIWEVLFPGITPPATPCKD</sequence>
<reference evidence="2 3" key="1">
    <citation type="submission" date="2015-10" db="EMBL/GenBank/DDBJ databases">
        <title>Full genome of DAOMC 229536 Phialocephala scopiformis, a fungal endophyte of spruce producing the potent anti-insectan compound rugulosin.</title>
        <authorList>
            <consortium name="DOE Joint Genome Institute"/>
            <person name="Walker A.K."/>
            <person name="Frasz S.L."/>
            <person name="Seifert K.A."/>
            <person name="Miller J.D."/>
            <person name="Mondo S.J."/>
            <person name="Labutti K."/>
            <person name="Lipzen A."/>
            <person name="Dockter R."/>
            <person name="Kennedy M."/>
            <person name="Grigoriev I.V."/>
            <person name="Spatafora J.W."/>
        </authorList>
    </citation>
    <scope>NUCLEOTIDE SEQUENCE [LARGE SCALE GENOMIC DNA]</scope>
    <source>
        <strain evidence="2 3">CBS 120377</strain>
    </source>
</reference>
<keyword evidence="3" id="KW-1185">Reference proteome</keyword>
<dbReference type="PANTHER" id="PTHR38166:SF1">
    <property type="entry name" value="C2H2-TYPE DOMAIN-CONTAINING PROTEIN"/>
    <property type="match status" value="1"/>
</dbReference>
<protein>
    <recommendedName>
        <fullName evidence="4">C2H2-type domain-containing protein</fullName>
    </recommendedName>
</protein>
<organism evidence="2 3">
    <name type="scientific">Mollisia scopiformis</name>
    <name type="common">Conifer needle endophyte fungus</name>
    <name type="synonym">Phialocephala scopiformis</name>
    <dbReference type="NCBI Taxonomy" id="149040"/>
    <lineage>
        <taxon>Eukaryota</taxon>
        <taxon>Fungi</taxon>
        <taxon>Dikarya</taxon>
        <taxon>Ascomycota</taxon>
        <taxon>Pezizomycotina</taxon>
        <taxon>Leotiomycetes</taxon>
        <taxon>Helotiales</taxon>
        <taxon>Mollisiaceae</taxon>
        <taxon>Mollisia</taxon>
    </lineage>
</organism>
<evidence type="ECO:0008006" key="4">
    <source>
        <dbReference type="Google" id="ProtNLM"/>
    </source>
</evidence>
<dbReference type="RefSeq" id="XP_018073356.1">
    <property type="nucleotide sequence ID" value="XM_018208064.1"/>
</dbReference>
<dbReference type="Proteomes" id="UP000070700">
    <property type="component" value="Unassembled WGS sequence"/>
</dbReference>
<evidence type="ECO:0000313" key="2">
    <source>
        <dbReference type="EMBL" id="KUJ19001.1"/>
    </source>
</evidence>
<dbReference type="EMBL" id="KQ947412">
    <property type="protein sequence ID" value="KUJ19001.1"/>
    <property type="molecule type" value="Genomic_DNA"/>
</dbReference>
<feature type="region of interest" description="Disordered" evidence="1">
    <location>
        <begin position="255"/>
        <end position="315"/>
    </location>
</feature>
<name>A0A194XFT1_MOLSC</name>
<dbReference type="InParanoid" id="A0A194XFT1"/>
<dbReference type="KEGG" id="psco:LY89DRAFT_509611"/>
<dbReference type="AlphaFoldDB" id="A0A194XFT1"/>
<dbReference type="OrthoDB" id="3558302at2759"/>
<evidence type="ECO:0000313" key="3">
    <source>
        <dbReference type="Proteomes" id="UP000070700"/>
    </source>
</evidence>
<dbReference type="GeneID" id="28817790"/>
<proteinExistence type="predicted"/>
<feature type="compositionally biased region" description="Polar residues" evidence="1">
    <location>
        <begin position="300"/>
        <end position="315"/>
    </location>
</feature>
<feature type="region of interest" description="Disordered" evidence="1">
    <location>
        <begin position="169"/>
        <end position="199"/>
    </location>
</feature>
<evidence type="ECO:0000256" key="1">
    <source>
        <dbReference type="SAM" id="MobiDB-lite"/>
    </source>
</evidence>
<feature type="compositionally biased region" description="Low complexity" evidence="1">
    <location>
        <begin position="169"/>
        <end position="187"/>
    </location>
</feature>
<gene>
    <name evidence="2" type="ORF">LY89DRAFT_509611</name>
</gene>
<dbReference type="PANTHER" id="PTHR38166">
    <property type="entry name" value="C2H2-TYPE DOMAIN-CONTAINING PROTEIN-RELATED"/>
    <property type="match status" value="1"/>
</dbReference>